<organism evidence="2 3">
    <name type="scientific">Dyadobacter chenwenxiniae</name>
    <dbReference type="NCBI Taxonomy" id="2906456"/>
    <lineage>
        <taxon>Bacteria</taxon>
        <taxon>Pseudomonadati</taxon>
        <taxon>Bacteroidota</taxon>
        <taxon>Cytophagia</taxon>
        <taxon>Cytophagales</taxon>
        <taxon>Spirosomataceae</taxon>
        <taxon>Dyadobacter</taxon>
    </lineage>
</organism>
<reference evidence="2" key="1">
    <citation type="submission" date="2021-12" db="EMBL/GenBank/DDBJ databases">
        <title>Novel species in genus Dyadobacter.</title>
        <authorList>
            <person name="Ma C."/>
        </authorList>
    </citation>
    <scope>NUCLEOTIDE SEQUENCE</scope>
    <source>
        <strain evidence="2">LJ419</strain>
    </source>
</reference>
<keyword evidence="3" id="KW-1185">Reference proteome</keyword>
<comment type="caution">
    <text evidence="2">The sequence shown here is derived from an EMBL/GenBank/DDBJ whole genome shotgun (WGS) entry which is preliminary data.</text>
</comment>
<dbReference type="Proteomes" id="UP001139000">
    <property type="component" value="Unassembled WGS sequence"/>
</dbReference>
<dbReference type="AlphaFoldDB" id="A0A9X1PHC8"/>
<accession>A0A9X1PHC8</accession>
<dbReference type="RefSeq" id="WP_234652148.1">
    <property type="nucleotide sequence ID" value="NZ_CP094997.1"/>
</dbReference>
<evidence type="ECO:0000256" key="1">
    <source>
        <dbReference type="SAM" id="MobiDB-lite"/>
    </source>
</evidence>
<protein>
    <submittedName>
        <fullName evidence="2">Uncharacterized protein</fullName>
    </submittedName>
</protein>
<name>A0A9X1PHC8_9BACT</name>
<evidence type="ECO:0000313" key="3">
    <source>
        <dbReference type="Proteomes" id="UP001139000"/>
    </source>
</evidence>
<dbReference type="EMBL" id="JAJTTC010000001">
    <property type="protein sequence ID" value="MCF0059894.1"/>
    <property type="molecule type" value="Genomic_DNA"/>
</dbReference>
<evidence type="ECO:0000313" key="2">
    <source>
        <dbReference type="EMBL" id="MCF0059894.1"/>
    </source>
</evidence>
<gene>
    <name evidence="2" type="ORF">LXM26_00205</name>
</gene>
<proteinExistence type="predicted"/>
<sequence>MKIQVGKTYRPRDKKAPPVTITGRCPQGIYSYVGKWGELPEQQDRYQENGMNLHIETEFDLIEEV</sequence>
<feature type="region of interest" description="Disordered" evidence="1">
    <location>
        <begin position="1"/>
        <end position="21"/>
    </location>
</feature>